<gene>
    <name evidence="1" type="ORF">cand_024190</name>
</gene>
<dbReference type="EMBL" id="LRBS01000049">
    <property type="protein sequence ID" value="OII76844.1"/>
    <property type="molecule type" value="Genomic_DNA"/>
</dbReference>
<evidence type="ECO:0000313" key="2">
    <source>
        <dbReference type="Proteomes" id="UP000186804"/>
    </source>
</evidence>
<sequence length="158" mass="18282">MSFCYYTNNCCCHKCYNYCKCHIVDHWLPNFNQIYQIKNPCISEFTDEVKLQDNKTVCNNCTCDSKKQHLNLCFSPCINSGNFEHSSQHYYNSYVHCQCENIENKNNHEYKAHYLANNSDTLNLNFNGKLPNSLSISVDPKGIVTLGVSNNIEDNNKD</sequence>
<reference evidence="1 2" key="1">
    <citation type="submission" date="2016-10" db="EMBL/GenBank/DDBJ databases">
        <title>Reductive evolution of mitochondrial metabolism and differential evolution of invasion-related proteins in Cryptosporidium.</title>
        <authorList>
            <person name="Liu S."/>
            <person name="Roellig D.M."/>
            <person name="Guo Y."/>
            <person name="Li N."/>
            <person name="Frace M.A."/>
            <person name="Tang K."/>
            <person name="Zhang L."/>
            <person name="Feng Y."/>
            <person name="Xiao L."/>
        </authorList>
    </citation>
    <scope>NUCLEOTIDE SEQUENCE [LARGE SCALE GENOMIC DNA]</scope>
    <source>
        <strain evidence="1">30847</strain>
    </source>
</reference>
<evidence type="ECO:0000313" key="1">
    <source>
        <dbReference type="EMBL" id="OII76844.1"/>
    </source>
</evidence>
<dbReference type="VEuPathDB" id="CryptoDB:cand_024190"/>
<keyword evidence="2" id="KW-1185">Reference proteome</keyword>
<dbReference type="OrthoDB" id="340843at2759"/>
<comment type="caution">
    <text evidence="1">The sequence shown here is derived from an EMBL/GenBank/DDBJ whole genome shotgun (WGS) entry which is preliminary data.</text>
</comment>
<organism evidence="1 2">
    <name type="scientific">Cryptosporidium andersoni</name>
    <dbReference type="NCBI Taxonomy" id="117008"/>
    <lineage>
        <taxon>Eukaryota</taxon>
        <taxon>Sar</taxon>
        <taxon>Alveolata</taxon>
        <taxon>Apicomplexa</taxon>
        <taxon>Conoidasida</taxon>
        <taxon>Coccidia</taxon>
        <taxon>Eucoccidiorida</taxon>
        <taxon>Eimeriorina</taxon>
        <taxon>Cryptosporidiidae</taxon>
        <taxon>Cryptosporidium</taxon>
    </lineage>
</organism>
<dbReference type="GeneID" id="92366603"/>
<protein>
    <submittedName>
        <fullName evidence="1">Uncharacterized protein</fullName>
    </submittedName>
</protein>
<accession>A0A1J4MUW3</accession>
<dbReference type="RefSeq" id="XP_067068690.1">
    <property type="nucleotide sequence ID" value="XM_067212649.1"/>
</dbReference>
<name>A0A1J4MUW3_9CRYT</name>
<dbReference type="AlphaFoldDB" id="A0A1J4MUW3"/>
<proteinExistence type="predicted"/>
<dbReference type="Proteomes" id="UP000186804">
    <property type="component" value="Unassembled WGS sequence"/>
</dbReference>